<evidence type="ECO:0000256" key="3">
    <source>
        <dbReference type="ARBA" id="ARBA00022692"/>
    </source>
</evidence>
<dbReference type="EMBL" id="WLZY01000003">
    <property type="protein sequence ID" value="NDL57646.1"/>
    <property type="molecule type" value="Genomic_DNA"/>
</dbReference>
<evidence type="ECO:0000256" key="2">
    <source>
        <dbReference type="ARBA" id="ARBA00022475"/>
    </source>
</evidence>
<evidence type="ECO:0000313" key="8">
    <source>
        <dbReference type="Proteomes" id="UP000460435"/>
    </source>
</evidence>
<feature type="transmembrane region" description="Helical" evidence="6">
    <location>
        <begin position="120"/>
        <end position="140"/>
    </location>
</feature>
<dbReference type="RefSeq" id="WP_162450329.1">
    <property type="nucleotide sequence ID" value="NZ_WLZY01000003.1"/>
</dbReference>
<accession>A0A7K3M2X4</accession>
<keyword evidence="5 6" id="KW-0472">Membrane</keyword>
<feature type="transmembrane region" description="Helical" evidence="6">
    <location>
        <begin position="53"/>
        <end position="76"/>
    </location>
</feature>
<evidence type="ECO:0000256" key="4">
    <source>
        <dbReference type="ARBA" id="ARBA00022989"/>
    </source>
</evidence>
<feature type="transmembrane region" description="Helical" evidence="6">
    <location>
        <begin position="21"/>
        <end position="41"/>
    </location>
</feature>
<dbReference type="PANTHER" id="PTHR30250:SF11">
    <property type="entry name" value="O-ANTIGEN TRANSPORTER-RELATED"/>
    <property type="match status" value="1"/>
</dbReference>
<keyword evidence="2" id="KW-1003">Cell membrane</keyword>
<evidence type="ECO:0000256" key="5">
    <source>
        <dbReference type="ARBA" id="ARBA00023136"/>
    </source>
</evidence>
<dbReference type="Pfam" id="PF01943">
    <property type="entry name" value="Polysacc_synt"/>
    <property type="match status" value="1"/>
</dbReference>
<keyword evidence="3 6" id="KW-0812">Transmembrane</keyword>
<dbReference type="InterPro" id="IPR002797">
    <property type="entry name" value="Polysacc_synth"/>
</dbReference>
<dbReference type="AlphaFoldDB" id="A0A7K3M2X4"/>
<protein>
    <submittedName>
        <fullName evidence="7">Oligosaccharide flippase family protein</fullName>
    </submittedName>
</protein>
<feature type="transmembrane region" description="Helical" evidence="6">
    <location>
        <begin position="152"/>
        <end position="171"/>
    </location>
</feature>
<evidence type="ECO:0000256" key="1">
    <source>
        <dbReference type="ARBA" id="ARBA00004651"/>
    </source>
</evidence>
<keyword evidence="4 6" id="KW-1133">Transmembrane helix</keyword>
<feature type="transmembrane region" description="Helical" evidence="6">
    <location>
        <begin position="177"/>
        <end position="198"/>
    </location>
</feature>
<feature type="transmembrane region" description="Helical" evidence="6">
    <location>
        <begin position="387"/>
        <end position="405"/>
    </location>
</feature>
<dbReference type="InterPro" id="IPR050833">
    <property type="entry name" value="Poly_Biosynth_Transport"/>
</dbReference>
<sequence length="424" mass="44095">MSPIVDAGLRRFGRTVARTSVCNAVTVGSAGLAGIFIARALGPSVRGEYAAIMAWFGVVLVVGQLGQTAATTFFVARERNRAAEYVATSRNLMVGTGILTLGVGMVAAPLLSSGSGAATAGYRLMFATCLVSFVGASYVFSLQATNLAWWNVVRMSQPVAYVITIAALYLAGQLELMIVLAVLSGTTVAQTVLAYWLCTREGLTRARGERTLTRPLLRYGMGHVASTAPTLVTTRLGMLVLSLVVPSAALGHYAVAVSVTALAIPVVSAVGNVSFPRIASRTLSQARLDTLQRWAVLSSLVVSTILILPVVAAAPWLVPRVFGEGFDDAVPLIMLLAPGGILLACGRVCADLLKGHGRPYAVAGAQTIAAAVTVVMLAALIPPFGVTGAAITASVTPGIALVLMLRSLRRGRIDTMHPATEGPR</sequence>
<dbReference type="Proteomes" id="UP000460435">
    <property type="component" value="Unassembled WGS sequence"/>
</dbReference>
<feature type="transmembrane region" description="Helical" evidence="6">
    <location>
        <begin position="219"/>
        <end position="244"/>
    </location>
</feature>
<feature type="transmembrane region" description="Helical" evidence="6">
    <location>
        <begin position="294"/>
        <end position="317"/>
    </location>
</feature>
<name>A0A7K3M2X4_9ACTN</name>
<feature type="transmembrane region" description="Helical" evidence="6">
    <location>
        <begin position="360"/>
        <end position="381"/>
    </location>
</feature>
<evidence type="ECO:0000313" key="7">
    <source>
        <dbReference type="EMBL" id="NDL57646.1"/>
    </source>
</evidence>
<dbReference type="GO" id="GO:0005886">
    <property type="term" value="C:plasma membrane"/>
    <property type="evidence" value="ECO:0007669"/>
    <property type="project" value="UniProtKB-SubCell"/>
</dbReference>
<feature type="transmembrane region" description="Helical" evidence="6">
    <location>
        <begin position="250"/>
        <end position="273"/>
    </location>
</feature>
<gene>
    <name evidence="7" type="ORF">F7O44_11230</name>
</gene>
<reference evidence="7 8" key="1">
    <citation type="submission" date="2019-11" db="EMBL/GenBank/DDBJ databases">
        <authorList>
            <person name="Li X.-J."/>
            <person name="Feng X.-M."/>
        </authorList>
    </citation>
    <scope>NUCLEOTIDE SEQUENCE [LARGE SCALE GENOMIC DNA]</scope>
    <source>
        <strain evidence="7 8">XMNu-373</strain>
    </source>
</reference>
<feature type="transmembrane region" description="Helical" evidence="6">
    <location>
        <begin position="88"/>
        <end position="108"/>
    </location>
</feature>
<organism evidence="7 8">
    <name type="scientific">Phytoactinopolyspora mesophila</name>
    <dbReference type="NCBI Taxonomy" id="2650750"/>
    <lineage>
        <taxon>Bacteria</taxon>
        <taxon>Bacillati</taxon>
        <taxon>Actinomycetota</taxon>
        <taxon>Actinomycetes</taxon>
        <taxon>Jiangellales</taxon>
        <taxon>Jiangellaceae</taxon>
        <taxon>Phytoactinopolyspora</taxon>
    </lineage>
</organism>
<dbReference type="PANTHER" id="PTHR30250">
    <property type="entry name" value="PST FAMILY PREDICTED COLANIC ACID TRANSPORTER"/>
    <property type="match status" value="1"/>
</dbReference>
<evidence type="ECO:0000256" key="6">
    <source>
        <dbReference type="SAM" id="Phobius"/>
    </source>
</evidence>
<comment type="caution">
    <text evidence="7">The sequence shown here is derived from an EMBL/GenBank/DDBJ whole genome shotgun (WGS) entry which is preliminary data.</text>
</comment>
<comment type="subcellular location">
    <subcellularLocation>
        <location evidence="1">Cell membrane</location>
        <topology evidence="1">Multi-pass membrane protein</topology>
    </subcellularLocation>
</comment>
<keyword evidence="8" id="KW-1185">Reference proteome</keyword>
<proteinExistence type="predicted"/>
<feature type="transmembrane region" description="Helical" evidence="6">
    <location>
        <begin position="329"/>
        <end position="348"/>
    </location>
</feature>